<sequence>GWSYTQISSTLSIPRSTIRLTISQPETPKKPQGRPPILDTPMRKRLIQRATIDGYHRRLCYLQVAELEGIQACQRTLAKAFEKERYFRRIATEKPLLTEQHQKDRLEWAHVHVHWNDWQWARVIWTDECSV</sequence>
<reference evidence="2" key="1">
    <citation type="journal article" date="2020" name="Stud. Mycol.">
        <title>101 Dothideomycetes genomes: a test case for predicting lifestyles and emergence of pathogens.</title>
        <authorList>
            <person name="Haridas S."/>
            <person name="Albert R."/>
            <person name="Binder M."/>
            <person name="Bloem J."/>
            <person name="Labutti K."/>
            <person name="Salamov A."/>
            <person name="Andreopoulos B."/>
            <person name="Baker S."/>
            <person name="Barry K."/>
            <person name="Bills G."/>
            <person name="Bluhm B."/>
            <person name="Cannon C."/>
            <person name="Castanera R."/>
            <person name="Culley D."/>
            <person name="Daum C."/>
            <person name="Ezra D."/>
            <person name="Gonzalez J."/>
            <person name="Henrissat B."/>
            <person name="Kuo A."/>
            <person name="Liang C."/>
            <person name="Lipzen A."/>
            <person name="Lutzoni F."/>
            <person name="Magnuson J."/>
            <person name="Mondo S."/>
            <person name="Nolan M."/>
            <person name="Ohm R."/>
            <person name="Pangilinan J."/>
            <person name="Park H.-J."/>
            <person name="Ramirez L."/>
            <person name="Alfaro M."/>
            <person name="Sun H."/>
            <person name="Tritt A."/>
            <person name="Yoshinaga Y."/>
            <person name="Zwiers L.-H."/>
            <person name="Turgeon B."/>
            <person name="Goodwin S."/>
            <person name="Spatafora J."/>
            <person name="Crous P."/>
            <person name="Grigoriev I."/>
        </authorList>
    </citation>
    <scope>NUCLEOTIDE SEQUENCE</scope>
    <source>
        <strain evidence="2">CBS 161.51</strain>
    </source>
</reference>
<keyword evidence="3" id="KW-1185">Reference proteome</keyword>
<protein>
    <recommendedName>
        <fullName evidence="1">Transposase Tc1-like domain-containing protein</fullName>
    </recommendedName>
</protein>
<gene>
    <name evidence="2" type="ORF">EJ02DRAFT_303447</name>
</gene>
<name>A0A6A5SPW6_9PLEO</name>
<evidence type="ECO:0000259" key="1">
    <source>
        <dbReference type="Pfam" id="PF01498"/>
    </source>
</evidence>
<dbReference type="InterPro" id="IPR002492">
    <property type="entry name" value="Transposase_Tc1-like"/>
</dbReference>
<feature type="non-terminal residue" evidence="2">
    <location>
        <position position="131"/>
    </location>
</feature>
<accession>A0A6A5SPW6</accession>
<dbReference type="InterPro" id="IPR036397">
    <property type="entry name" value="RNaseH_sf"/>
</dbReference>
<dbReference type="GO" id="GO:0006313">
    <property type="term" value="P:DNA transposition"/>
    <property type="evidence" value="ECO:0007669"/>
    <property type="project" value="InterPro"/>
</dbReference>
<feature type="domain" description="Transposase Tc1-like" evidence="1">
    <location>
        <begin position="65"/>
        <end position="114"/>
    </location>
</feature>
<dbReference type="Pfam" id="PF01498">
    <property type="entry name" value="HTH_Tnp_Tc3_2"/>
    <property type="match status" value="1"/>
</dbReference>
<dbReference type="GO" id="GO:0015074">
    <property type="term" value="P:DNA integration"/>
    <property type="evidence" value="ECO:0007669"/>
    <property type="project" value="InterPro"/>
</dbReference>
<evidence type="ECO:0000313" key="2">
    <source>
        <dbReference type="EMBL" id="KAF1941714.1"/>
    </source>
</evidence>
<dbReference type="Proteomes" id="UP000800038">
    <property type="component" value="Unassembled WGS sequence"/>
</dbReference>
<organism evidence="2 3">
    <name type="scientific">Clathrospora elynae</name>
    <dbReference type="NCBI Taxonomy" id="706981"/>
    <lineage>
        <taxon>Eukaryota</taxon>
        <taxon>Fungi</taxon>
        <taxon>Dikarya</taxon>
        <taxon>Ascomycota</taxon>
        <taxon>Pezizomycotina</taxon>
        <taxon>Dothideomycetes</taxon>
        <taxon>Pleosporomycetidae</taxon>
        <taxon>Pleosporales</taxon>
        <taxon>Diademaceae</taxon>
        <taxon>Clathrospora</taxon>
    </lineage>
</organism>
<proteinExistence type="predicted"/>
<dbReference type="OrthoDB" id="3783684at2759"/>
<dbReference type="Gene3D" id="3.30.420.10">
    <property type="entry name" value="Ribonuclease H-like superfamily/Ribonuclease H"/>
    <property type="match status" value="1"/>
</dbReference>
<dbReference type="GO" id="GO:0003677">
    <property type="term" value="F:DNA binding"/>
    <property type="evidence" value="ECO:0007669"/>
    <property type="project" value="InterPro"/>
</dbReference>
<dbReference type="AlphaFoldDB" id="A0A6A5SPW6"/>
<dbReference type="EMBL" id="ML976044">
    <property type="protein sequence ID" value="KAF1941714.1"/>
    <property type="molecule type" value="Genomic_DNA"/>
</dbReference>
<feature type="non-terminal residue" evidence="2">
    <location>
        <position position="1"/>
    </location>
</feature>
<evidence type="ECO:0000313" key="3">
    <source>
        <dbReference type="Proteomes" id="UP000800038"/>
    </source>
</evidence>